<evidence type="ECO:0000256" key="1">
    <source>
        <dbReference type="SAM" id="Phobius"/>
    </source>
</evidence>
<name>A0A2W5PXI2_9SPHN</name>
<dbReference type="InterPro" id="IPR006726">
    <property type="entry name" value="PHBA_efflux_AaeB/fusaric-R"/>
</dbReference>
<dbReference type="EMBL" id="QFPX01000054">
    <property type="protein sequence ID" value="PZQ49597.1"/>
    <property type="molecule type" value="Genomic_DNA"/>
</dbReference>
<proteinExistence type="predicted"/>
<evidence type="ECO:0000313" key="3">
    <source>
        <dbReference type="Proteomes" id="UP000249082"/>
    </source>
</evidence>
<organism evidence="2 3">
    <name type="scientific">Novosphingobium pentaromativorans</name>
    <dbReference type="NCBI Taxonomy" id="205844"/>
    <lineage>
        <taxon>Bacteria</taxon>
        <taxon>Pseudomonadati</taxon>
        <taxon>Pseudomonadota</taxon>
        <taxon>Alphaproteobacteria</taxon>
        <taxon>Sphingomonadales</taxon>
        <taxon>Sphingomonadaceae</taxon>
        <taxon>Novosphingobium</taxon>
    </lineage>
</organism>
<dbReference type="Pfam" id="PF04632">
    <property type="entry name" value="FUSC"/>
    <property type="match status" value="1"/>
</dbReference>
<keyword evidence="1" id="KW-0812">Transmembrane</keyword>
<feature type="transmembrane region" description="Helical" evidence="1">
    <location>
        <begin position="7"/>
        <end position="29"/>
    </location>
</feature>
<dbReference type="GO" id="GO:0022857">
    <property type="term" value="F:transmembrane transporter activity"/>
    <property type="evidence" value="ECO:0007669"/>
    <property type="project" value="InterPro"/>
</dbReference>
<reference evidence="2 3" key="1">
    <citation type="submission" date="2017-08" db="EMBL/GenBank/DDBJ databases">
        <title>Infants hospitalized years apart are colonized by the same room-sourced microbial strains.</title>
        <authorList>
            <person name="Brooks B."/>
            <person name="Olm M.R."/>
            <person name="Firek B.A."/>
            <person name="Baker R."/>
            <person name="Thomas B.C."/>
            <person name="Morowitz M.J."/>
            <person name="Banfield J.F."/>
        </authorList>
    </citation>
    <scope>NUCLEOTIDE SEQUENCE [LARGE SCALE GENOMIC DNA]</scope>
    <source>
        <strain evidence="2">S2_005_002_R2_33</strain>
    </source>
</reference>
<keyword evidence="1" id="KW-1133">Transmembrane helix</keyword>
<sequence>MRPPGHISVAINTLAAWGATNAMITLMLALGLSSINLQGTFSPPDFGTFLDGICATLYGVTVAFFCVNTVRRLGSGHVLTRLEQAQLKDIVCLTHSETIPDRDRYLDRSLDRIARVAALLSGSEAEANSEIWLRRLRFGAEVATIRAVSRAFGKICETATGNLMHTIQKDVMLERASPKMLIDIDYALRTVSDEADSLNRTTLLSALVELRLIAFPSVPGWQSAAQSLD</sequence>
<dbReference type="Proteomes" id="UP000249082">
    <property type="component" value="Unassembled WGS sequence"/>
</dbReference>
<comment type="caution">
    <text evidence="2">The sequence shown here is derived from an EMBL/GenBank/DDBJ whole genome shotgun (WGS) entry which is preliminary data.</text>
</comment>
<dbReference type="GO" id="GO:0005886">
    <property type="term" value="C:plasma membrane"/>
    <property type="evidence" value="ECO:0007669"/>
    <property type="project" value="InterPro"/>
</dbReference>
<accession>A0A2W5PXI2</accession>
<keyword evidence="1" id="KW-0472">Membrane</keyword>
<gene>
    <name evidence="2" type="ORF">DI555_23690</name>
</gene>
<dbReference type="AlphaFoldDB" id="A0A2W5PXI2"/>
<feature type="transmembrane region" description="Helical" evidence="1">
    <location>
        <begin position="49"/>
        <end position="67"/>
    </location>
</feature>
<protein>
    <submittedName>
        <fullName evidence="2">Uncharacterized protein</fullName>
    </submittedName>
</protein>
<evidence type="ECO:0000313" key="2">
    <source>
        <dbReference type="EMBL" id="PZQ49597.1"/>
    </source>
</evidence>